<sequence>LSPAIRLSSPPAIPTPGGCRPAKAGLPLQPAVPSNTALPLPANILPVRMGQALPKPAATFPVCQVNPVINTALVPAAEIGCVIRAPAIPIPPAPVFPMTAGALPMLTPPGATATAVIPPPVSSPGFRFYGVMCIPIPALMLREDHNPKKVLDNTRLFHCMLR</sequence>
<evidence type="ECO:0000313" key="1">
    <source>
        <dbReference type="EMBL" id="KKR40956.1"/>
    </source>
</evidence>
<protein>
    <submittedName>
        <fullName evidence="1">Uncharacterized protein</fullName>
    </submittedName>
</protein>
<dbReference type="EMBL" id="LBYB01000017">
    <property type="protein sequence ID" value="KKR40956.1"/>
    <property type="molecule type" value="Genomic_DNA"/>
</dbReference>
<evidence type="ECO:0000313" key="2">
    <source>
        <dbReference type="Proteomes" id="UP000034881"/>
    </source>
</evidence>
<accession>A0A0G0QUC4</accession>
<name>A0A0G0QUC4_9BACT</name>
<dbReference type="Proteomes" id="UP000034881">
    <property type="component" value="Unassembled WGS sequence"/>
</dbReference>
<dbReference type="AlphaFoldDB" id="A0A0G0QUC4"/>
<reference evidence="1 2" key="1">
    <citation type="journal article" date="2015" name="Nature">
        <title>rRNA introns, odd ribosomes, and small enigmatic genomes across a large radiation of phyla.</title>
        <authorList>
            <person name="Brown C.T."/>
            <person name="Hug L.A."/>
            <person name="Thomas B.C."/>
            <person name="Sharon I."/>
            <person name="Castelle C.J."/>
            <person name="Singh A."/>
            <person name="Wilkins M.J."/>
            <person name="Williams K.H."/>
            <person name="Banfield J.F."/>
        </authorList>
    </citation>
    <scope>NUCLEOTIDE SEQUENCE [LARGE SCALE GENOMIC DNA]</scope>
</reference>
<feature type="non-terminal residue" evidence="1">
    <location>
        <position position="1"/>
    </location>
</feature>
<organism evidence="1 2">
    <name type="scientific">Candidatus Daviesbacteria bacterium GW2011_GWC2_40_12</name>
    <dbReference type="NCBI Taxonomy" id="1618431"/>
    <lineage>
        <taxon>Bacteria</taxon>
        <taxon>Candidatus Daviesiibacteriota</taxon>
    </lineage>
</organism>
<comment type="caution">
    <text evidence="1">The sequence shown here is derived from an EMBL/GenBank/DDBJ whole genome shotgun (WGS) entry which is preliminary data.</text>
</comment>
<proteinExistence type="predicted"/>
<gene>
    <name evidence="1" type="ORF">UT77_C0017G0011</name>
</gene>